<dbReference type="InterPro" id="IPR012336">
    <property type="entry name" value="Thioredoxin-like_fold"/>
</dbReference>
<evidence type="ECO:0000313" key="4">
    <source>
        <dbReference type="Proteomes" id="UP001191004"/>
    </source>
</evidence>
<proteinExistence type="predicted"/>
<evidence type="ECO:0000259" key="2">
    <source>
        <dbReference type="Pfam" id="PF13462"/>
    </source>
</evidence>
<protein>
    <recommendedName>
        <fullName evidence="2">Thioredoxin-like fold domain-containing protein</fullName>
    </recommendedName>
</protein>
<sequence length="259" mass="29932">MSKNDHHQIDSTDFKDYEEHTRPSMFSRAIRLIVIGAIIVVFLALALTSAPKNQDLNSIRDERTILGNKNAKNHYVMVTDVMCPYCTVFSRLTLENQEKFEKYLKDHDIVFELRVTDFLSENNMDHYGFSRMSAEAVACATEQNRFWDYYHQVIRRLWQDYQSKGIGTSKNAPAIKDLTPAYWQSIAKEVNLDPSFNECLSEHKMLDKVKQNTAEATTFMGRYNLGGMPSFKFGSFATSGFDTSWDYSYVERFLAQGLK</sequence>
<name>A0ABY0FJY8_9BACT</name>
<dbReference type="CDD" id="cd02972">
    <property type="entry name" value="DsbA_family"/>
    <property type="match status" value="1"/>
</dbReference>
<dbReference type="InterPro" id="IPR036249">
    <property type="entry name" value="Thioredoxin-like_sf"/>
</dbReference>
<dbReference type="Gene3D" id="3.40.30.10">
    <property type="entry name" value="Glutaredoxin"/>
    <property type="match status" value="1"/>
</dbReference>
<gene>
    <name evidence="3" type="ORF">G3KMM_00436</name>
</gene>
<comment type="caution">
    <text evidence="3">The sequence shown here is derived from an EMBL/GenBank/DDBJ whole genome shotgun (WGS) entry which is preliminary data.</text>
</comment>
<dbReference type="SUPFAM" id="SSF52833">
    <property type="entry name" value="Thioredoxin-like"/>
    <property type="match status" value="1"/>
</dbReference>
<evidence type="ECO:0000313" key="3">
    <source>
        <dbReference type="EMBL" id="RYC73358.1"/>
    </source>
</evidence>
<keyword evidence="1" id="KW-1133">Transmembrane helix</keyword>
<accession>A0ABY0FJY8</accession>
<feature type="domain" description="Thioredoxin-like fold" evidence="2">
    <location>
        <begin position="64"/>
        <end position="218"/>
    </location>
</feature>
<feature type="transmembrane region" description="Helical" evidence="1">
    <location>
        <begin position="29"/>
        <end position="50"/>
    </location>
</feature>
<keyword evidence="1" id="KW-0812">Transmembrane</keyword>
<keyword evidence="1" id="KW-0472">Membrane</keyword>
<reference evidence="3 4" key="2">
    <citation type="journal article" date="2020" name="Cell Rep.">
        <title>Acquisition and Adaptation of Ultra-small Parasitic Reduced Genome Bacteria to Mammalian Hosts.</title>
        <authorList>
            <person name="McLean J.S."/>
            <person name="Bor B."/>
            <person name="Kerns K.A."/>
            <person name="Liu Q."/>
            <person name="To T.T."/>
            <person name="Solden L."/>
            <person name="Hendrickson E.L."/>
            <person name="Wrighton K."/>
            <person name="Shi W."/>
            <person name="He X."/>
        </authorList>
    </citation>
    <scope>NUCLEOTIDE SEQUENCE [LARGE SCALE GENOMIC DNA]</scope>
    <source>
        <strain evidence="3 4">TM7_KMM_G3_1_HOT_351</strain>
    </source>
</reference>
<dbReference type="Proteomes" id="UP001191004">
    <property type="component" value="Unassembled WGS sequence"/>
</dbReference>
<dbReference type="Pfam" id="PF13462">
    <property type="entry name" value="Thioredoxin_4"/>
    <property type="match status" value="1"/>
</dbReference>
<evidence type="ECO:0000256" key="1">
    <source>
        <dbReference type="SAM" id="Phobius"/>
    </source>
</evidence>
<keyword evidence="4" id="KW-1185">Reference proteome</keyword>
<organism evidence="3 4">
    <name type="scientific">Candidatus Nanosyncoccus nanoralicus</name>
    <dbReference type="NCBI Taxonomy" id="2171996"/>
    <lineage>
        <taxon>Bacteria</taxon>
        <taxon>Candidatus Saccharimonadota</taxon>
        <taxon>Candidatus Nanosyncoccalia</taxon>
        <taxon>Candidatus Nanosyncoccales</taxon>
        <taxon>Candidatus Nanosyncoccaceae</taxon>
        <taxon>Candidatus Nanosyncoccus</taxon>
    </lineage>
</organism>
<dbReference type="RefSeq" id="WP_129604977.1">
    <property type="nucleotide sequence ID" value="NZ_PRLL01000016.1"/>
</dbReference>
<dbReference type="EMBL" id="PRLL01000016">
    <property type="protein sequence ID" value="RYC73358.1"/>
    <property type="molecule type" value="Genomic_DNA"/>
</dbReference>
<reference evidence="3 4" key="1">
    <citation type="journal article" date="2018" name="bioRxiv">
        <title>Evidence of independent acquisition and adaption of ultra-small bacteria to human hosts across the highly diverse yet reduced genomes of the phylum Saccharibacteria.</title>
        <authorList>
            <person name="McLean J.S."/>
            <person name="Bor B."/>
            <person name="To T.T."/>
            <person name="Liu Q."/>
            <person name="Kearns K.A."/>
            <person name="Solden L.M."/>
            <person name="Wrighton K.C."/>
            <person name="He X."/>
            <person name="Shi W."/>
        </authorList>
    </citation>
    <scope>NUCLEOTIDE SEQUENCE [LARGE SCALE GENOMIC DNA]</scope>
    <source>
        <strain evidence="3 4">TM7_KMM_G3_1_HOT_351</strain>
    </source>
</reference>